<evidence type="ECO:0000313" key="2">
    <source>
        <dbReference type="EMBL" id="CAE8726824.1"/>
    </source>
</evidence>
<evidence type="ECO:0000313" key="3">
    <source>
        <dbReference type="Proteomes" id="UP000626109"/>
    </source>
</evidence>
<dbReference type="EMBL" id="CAJNNW010035286">
    <property type="protein sequence ID" value="CAE8726824.1"/>
    <property type="molecule type" value="Genomic_DNA"/>
</dbReference>
<feature type="compositionally biased region" description="Low complexity" evidence="1">
    <location>
        <begin position="13"/>
        <end position="39"/>
    </location>
</feature>
<proteinExistence type="predicted"/>
<dbReference type="Proteomes" id="UP000626109">
    <property type="component" value="Unassembled WGS sequence"/>
</dbReference>
<comment type="caution">
    <text evidence="2">The sequence shown here is derived from an EMBL/GenBank/DDBJ whole genome shotgun (WGS) entry which is preliminary data.</text>
</comment>
<dbReference type="Gene3D" id="3.30.70.330">
    <property type="match status" value="1"/>
</dbReference>
<sequence>MKSPRSAHDLCHNNNHNHNNNTNNNNSNNSKTNNNNNNNESALGSYTSIKLQRINRHLTTGRFLEMLDSAANRGSQSRPLYDYVYFPRSANLQKNLGMAFVNFVDHASAALALRVLQSSGWPAAENCGKPMLISFAEQQGLGPNLAYFVARLGMHNLNHVNGPIAFRNNLRVEDLLSFVNENVSCHMMWNAEKAVAKESMDRMNLGDDAGQSSCSTGSGRSSSSTQSSDDAGITMQHTEHQCEATALGAIDPILQAGHKFQKQEELPVLLNPGTLRSVFSGLNYDGVGDAAAIVSDSWLLDCIWFLTCVAVCDFPAVSTCWLKLFHDFFSCHRSRPPFR</sequence>
<feature type="region of interest" description="Disordered" evidence="1">
    <location>
        <begin position="206"/>
        <end position="234"/>
    </location>
</feature>
<feature type="compositionally biased region" description="Basic and acidic residues" evidence="1">
    <location>
        <begin position="1"/>
        <end position="11"/>
    </location>
</feature>
<feature type="region of interest" description="Disordered" evidence="1">
    <location>
        <begin position="1"/>
        <end position="42"/>
    </location>
</feature>
<dbReference type="InterPro" id="IPR012677">
    <property type="entry name" value="Nucleotide-bd_a/b_plait_sf"/>
</dbReference>
<dbReference type="GO" id="GO:0003676">
    <property type="term" value="F:nucleic acid binding"/>
    <property type="evidence" value="ECO:0007669"/>
    <property type="project" value="InterPro"/>
</dbReference>
<gene>
    <name evidence="2" type="ORF">PGLA2088_LOCUS44611</name>
</gene>
<accession>A0A813LAD5</accession>
<reference evidence="2" key="1">
    <citation type="submission" date="2021-02" db="EMBL/GenBank/DDBJ databases">
        <authorList>
            <person name="Dougan E. K."/>
            <person name="Rhodes N."/>
            <person name="Thang M."/>
            <person name="Chan C."/>
        </authorList>
    </citation>
    <scope>NUCLEOTIDE SEQUENCE</scope>
</reference>
<protein>
    <recommendedName>
        <fullName evidence="4">Mei2-like C-terminal RNA recognition motif domain-containing protein</fullName>
    </recommendedName>
</protein>
<dbReference type="AlphaFoldDB" id="A0A813LAD5"/>
<evidence type="ECO:0000256" key="1">
    <source>
        <dbReference type="SAM" id="MobiDB-lite"/>
    </source>
</evidence>
<evidence type="ECO:0008006" key="4">
    <source>
        <dbReference type="Google" id="ProtNLM"/>
    </source>
</evidence>
<organism evidence="2 3">
    <name type="scientific">Polarella glacialis</name>
    <name type="common">Dinoflagellate</name>
    <dbReference type="NCBI Taxonomy" id="89957"/>
    <lineage>
        <taxon>Eukaryota</taxon>
        <taxon>Sar</taxon>
        <taxon>Alveolata</taxon>
        <taxon>Dinophyceae</taxon>
        <taxon>Suessiales</taxon>
        <taxon>Suessiaceae</taxon>
        <taxon>Polarella</taxon>
    </lineage>
</organism>
<feature type="compositionally biased region" description="Low complexity" evidence="1">
    <location>
        <begin position="210"/>
        <end position="228"/>
    </location>
</feature>
<name>A0A813LAD5_POLGL</name>
<dbReference type="InterPro" id="IPR035979">
    <property type="entry name" value="RBD_domain_sf"/>
</dbReference>
<dbReference type="SUPFAM" id="SSF54928">
    <property type="entry name" value="RNA-binding domain, RBD"/>
    <property type="match status" value="1"/>
</dbReference>